<sequence>MSPVLLVAPDKFRGTLSAPEVVRAVADAAAPLGWEVVALPMADGGEGMLDAFGGSNRTSTVTGPDGTPVHAAWRLDGDTAVLECSAASGLVLAGGSATTDGGLGAVEAVLARLAGRRPADLGVDLVGACDVQTLFTDAARVFGPQKGASPAQVLELTDRLATLQDRYAVQHAVDLSAVPGGGAAGGLGGGLVALGARLVPGLQLVAEQVGLADAMARADAVLTGEGALDAESFNGKAVGGVAEEAQRHGIRPLVVAGTVRPDAPADRLAGLEVVDLSATYGPDASWERTAWCIGEAVRTRLGAPPA</sequence>
<dbReference type="InterPro" id="IPR018193">
    <property type="entry name" value="Glyc_kinase_flavodox-like_fold"/>
</dbReference>
<dbReference type="InterPro" id="IPR036129">
    <property type="entry name" value="Glycerate_kinase_sf"/>
</dbReference>
<dbReference type="GO" id="GO:0031388">
    <property type="term" value="P:organic acid phosphorylation"/>
    <property type="evidence" value="ECO:0007669"/>
    <property type="project" value="InterPro"/>
</dbReference>
<dbReference type="Proteomes" id="UP000253790">
    <property type="component" value="Chromosome"/>
</dbReference>
<dbReference type="PANTHER" id="PTHR21599">
    <property type="entry name" value="GLYCERATE KINASE"/>
    <property type="match status" value="1"/>
</dbReference>
<gene>
    <name evidence="4" type="ORF">DV701_09505</name>
</gene>
<comment type="similarity">
    <text evidence="1">Belongs to the glycerate kinase type-1 family.</text>
</comment>
<dbReference type="AlphaFoldDB" id="A0A345NMR3"/>
<accession>A0A345NMR3</accession>
<keyword evidence="3 4" id="KW-0418">Kinase</keyword>
<dbReference type="InterPro" id="IPR004381">
    <property type="entry name" value="Glycerate_kinase"/>
</dbReference>
<reference evidence="4 5" key="1">
    <citation type="submission" date="2018-07" db="EMBL/GenBank/DDBJ databases">
        <title>Complete genome sequencing of Ornithinimicrobium sp. AMA3305.</title>
        <authorList>
            <person name="Bae J.-W."/>
        </authorList>
    </citation>
    <scope>NUCLEOTIDE SEQUENCE [LARGE SCALE GENOMIC DNA]</scope>
    <source>
        <strain evidence="4 5">AMA3305</strain>
    </source>
</reference>
<dbReference type="RefSeq" id="WP_114928086.1">
    <property type="nucleotide sequence ID" value="NZ_CP031229.1"/>
</dbReference>
<evidence type="ECO:0000256" key="2">
    <source>
        <dbReference type="ARBA" id="ARBA00022679"/>
    </source>
</evidence>
<dbReference type="PANTHER" id="PTHR21599:SF0">
    <property type="entry name" value="GLYCERATE KINASE"/>
    <property type="match status" value="1"/>
</dbReference>
<dbReference type="Pfam" id="PF02595">
    <property type="entry name" value="Gly_kinase"/>
    <property type="match status" value="2"/>
</dbReference>
<dbReference type="Gene3D" id="3.40.50.10350">
    <property type="entry name" value="Glycerate kinase, domain 1"/>
    <property type="match status" value="2"/>
</dbReference>
<proteinExistence type="inferred from homology"/>
<dbReference type="EMBL" id="CP031229">
    <property type="protein sequence ID" value="AXH96321.1"/>
    <property type="molecule type" value="Genomic_DNA"/>
</dbReference>
<evidence type="ECO:0000313" key="4">
    <source>
        <dbReference type="EMBL" id="AXH96321.1"/>
    </source>
</evidence>
<dbReference type="SUPFAM" id="SSF110738">
    <property type="entry name" value="Glycerate kinase I"/>
    <property type="match status" value="1"/>
</dbReference>
<dbReference type="InterPro" id="IPR018197">
    <property type="entry name" value="Glycerate_kinase_RE-like"/>
</dbReference>
<dbReference type="Gene3D" id="3.90.1510.10">
    <property type="entry name" value="Glycerate kinase, domain 2"/>
    <property type="match status" value="2"/>
</dbReference>
<dbReference type="KEGG" id="orn:DV701_09505"/>
<keyword evidence="2" id="KW-0808">Transferase</keyword>
<name>A0A345NMR3_9MICO</name>
<protein>
    <submittedName>
        <fullName evidence="4">Glycerate kinase</fullName>
    </submittedName>
</protein>
<evidence type="ECO:0000256" key="1">
    <source>
        <dbReference type="ARBA" id="ARBA00006284"/>
    </source>
</evidence>
<evidence type="ECO:0000256" key="3">
    <source>
        <dbReference type="ARBA" id="ARBA00022777"/>
    </source>
</evidence>
<dbReference type="OrthoDB" id="9774290at2"/>
<evidence type="ECO:0000313" key="5">
    <source>
        <dbReference type="Proteomes" id="UP000253790"/>
    </source>
</evidence>
<organism evidence="4 5">
    <name type="scientific">Ornithinimicrobium avium</name>
    <dbReference type="NCBI Taxonomy" id="2283195"/>
    <lineage>
        <taxon>Bacteria</taxon>
        <taxon>Bacillati</taxon>
        <taxon>Actinomycetota</taxon>
        <taxon>Actinomycetes</taxon>
        <taxon>Micrococcales</taxon>
        <taxon>Ornithinimicrobiaceae</taxon>
        <taxon>Ornithinimicrobium</taxon>
    </lineage>
</organism>
<dbReference type="GO" id="GO:0008887">
    <property type="term" value="F:glycerate kinase activity"/>
    <property type="evidence" value="ECO:0007669"/>
    <property type="project" value="InterPro"/>
</dbReference>
<keyword evidence="5" id="KW-1185">Reference proteome</keyword>